<feature type="compositionally biased region" description="Low complexity" evidence="2">
    <location>
        <begin position="182"/>
        <end position="191"/>
    </location>
</feature>
<dbReference type="Pfam" id="PF16979">
    <property type="entry name" value="SIN1_PH"/>
    <property type="match status" value="1"/>
</dbReference>
<dbReference type="InterPro" id="IPR031567">
    <property type="entry name" value="CRIM_dom"/>
</dbReference>
<feature type="region of interest" description="Disordered" evidence="2">
    <location>
        <begin position="741"/>
        <end position="810"/>
    </location>
</feature>
<feature type="region of interest" description="Disordered" evidence="2">
    <location>
        <begin position="177"/>
        <end position="263"/>
    </location>
</feature>
<name>K0KIH3_WICCF</name>
<feature type="compositionally biased region" description="Polar residues" evidence="2">
    <location>
        <begin position="379"/>
        <end position="393"/>
    </location>
</feature>
<feature type="compositionally biased region" description="Low complexity" evidence="2">
    <location>
        <begin position="400"/>
        <end position="418"/>
    </location>
</feature>
<dbReference type="STRING" id="1206466.K0KIH3"/>
<proteinExistence type="inferred from homology"/>
<feature type="domain" description="AVO1/Sin1 ubiquitin-like" evidence="5">
    <location>
        <begin position="620"/>
        <end position="706"/>
    </location>
</feature>
<evidence type="ECO:0000259" key="4">
    <source>
        <dbReference type="Pfam" id="PF16979"/>
    </source>
</evidence>
<accession>K0KIH3</accession>
<dbReference type="InterPro" id="IPR011993">
    <property type="entry name" value="PH-like_dom_sf"/>
</dbReference>
<keyword evidence="7" id="KW-1185">Reference proteome</keyword>
<dbReference type="eggNOG" id="KOG3739">
    <property type="taxonomic scope" value="Eukaryota"/>
</dbReference>
<feature type="compositionally biased region" description="Polar residues" evidence="2">
    <location>
        <begin position="580"/>
        <end position="599"/>
    </location>
</feature>
<dbReference type="PANTHER" id="PTHR13335">
    <property type="entry name" value="TARGET OF RAPAMYCIN COMPLEX 2 SUBUNIT MAPKAP1"/>
    <property type="match status" value="1"/>
</dbReference>
<dbReference type="AlphaFoldDB" id="K0KIH3"/>
<dbReference type="GO" id="GO:0038203">
    <property type="term" value="P:TORC2 signaling"/>
    <property type="evidence" value="ECO:0007669"/>
    <property type="project" value="TreeGrafter"/>
</dbReference>
<feature type="region of interest" description="Disordered" evidence="2">
    <location>
        <begin position="365"/>
        <end position="418"/>
    </location>
</feature>
<feature type="domain" description="CRIM" evidence="3">
    <location>
        <begin position="433"/>
        <end position="570"/>
    </location>
</feature>
<evidence type="ECO:0000259" key="3">
    <source>
        <dbReference type="Pfam" id="PF16978"/>
    </source>
</evidence>
<protein>
    <submittedName>
        <fullName evidence="6">Target of rapamycin complex 2 subunit</fullName>
    </submittedName>
</protein>
<comment type="caution">
    <text evidence="6">The sequence shown here is derived from an EMBL/GenBank/DDBJ whole genome shotgun (WGS) entry which is preliminary data.</text>
</comment>
<evidence type="ECO:0000313" key="7">
    <source>
        <dbReference type="Proteomes" id="UP000009328"/>
    </source>
</evidence>
<feature type="region of interest" description="Disordered" evidence="2">
    <location>
        <begin position="574"/>
        <end position="599"/>
    </location>
</feature>
<dbReference type="PANTHER" id="PTHR13335:SF1">
    <property type="entry name" value="TARGET OF RAPAMYCIN COMPLEX 2 SUBUNIT MAPKAP1"/>
    <property type="match status" value="1"/>
</dbReference>
<gene>
    <name evidence="6" type="primary">AVO1</name>
    <name evidence="6" type="ORF">BN7_2315</name>
</gene>
<evidence type="ECO:0000313" key="6">
    <source>
        <dbReference type="EMBL" id="CCH42771.1"/>
    </source>
</evidence>
<dbReference type="Pfam" id="PF16978">
    <property type="entry name" value="CRIM"/>
    <property type="match status" value="1"/>
</dbReference>
<dbReference type="HOGENOM" id="CLU_007150_0_0_1"/>
<dbReference type="Gene3D" id="2.30.29.30">
    <property type="entry name" value="Pleckstrin-homology domain (PH domain)/Phosphotyrosine-binding domain (PTB)"/>
    <property type="match status" value="1"/>
</dbReference>
<sequence length="926" mass="106332">MALVQDRKFLINQIRAQYLSIADNDQSRRIIRRFSLDNEDTEYPTQEINEDYELLLERVESPPIPINVLEENELSRKLHLSNEQVNTIIHESDEEDTNIEHEPKQNTLEAPVMIDPHKPESKNSVSTIKLDQHDHDITPQAHQDEILHDSLTPQITQTSSHMGKMLPKISYKPQFTKLFRNSSESSSNKSTLDSKKRERKKPKDDITDDDDDDDDEYEDDEDDEDLDNDELDSNNTFDESDLYSETTSDRTDNRSRANTGGSELVNLEDIDGSNISRRQDENGILVDQNYSDVNTTSQLAEQFNDSKYLYGDNSISSVDDQLLLDSDFSDEDEDDIIDNARLQLLHIKEQTGSVSGLKLNNRKLSFEKQSRPKLRNKRSSSLSMKSNEITPNDNLRPIRSSSNFSTTSSSMEPSLSSSNFEKTTIIPSKLKLTSQLTMMINKKNNVSNIDPLEYYVFVSGESISNRFDVINMTVYLPNEETMKLKIRKTVTVVETIGFILLNIVKTKPELLSSSNLLKNPNKWSLHLIDDDGEPYEGSFGLMDRTKIISSYGEDEVAIIEVNDSEFQLNEIKTPQPILETESNSNTPSPSKGTNSNTIKQRNYSTSIIPKIDNDIKDAASWKLQVYKYPASQDASYTGIELPLTAKLNEILIRYTKIKDLDPTDYHIKVVGEDYILDLNDSISSLDGSYRLEVLTKRKARELNLRKKKILDNRTLPTINSNLTPQSLLVTNDINKDINEQRQQDEDEQLKQQQLQVPQRPSISRRHSLSSKQFSSSFTKHGISSSFKNKNGSKTTLKNPDQNNSNLPPNIVTNEYQKYTVWRRLPMKFINRHERSFAIDGEYVYIMPKDEKIWYENSFKTRTFHVSQIVSCKVSKRIPANFKIVVMKTNGPKRYDFEALNPQESLEIISKLHKLMEVYKNYHSSLS</sequence>
<dbReference type="InterPro" id="IPR056385">
    <property type="entry name" value="UBL_AVO1/Sin1"/>
</dbReference>
<dbReference type="Pfam" id="PF23164">
    <property type="entry name" value="UBL_AVO1"/>
    <property type="match status" value="1"/>
</dbReference>
<reference evidence="6 7" key="1">
    <citation type="journal article" date="2012" name="Eukaryot. Cell">
        <title>Draft genome sequence of Wickerhamomyces ciferrii NRRL Y-1031 F-60-10.</title>
        <authorList>
            <person name="Schneider J."/>
            <person name="Andrea H."/>
            <person name="Blom J."/>
            <person name="Jaenicke S."/>
            <person name="Ruckert C."/>
            <person name="Schorsch C."/>
            <person name="Szczepanowski R."/>
            <person name="Farwick M."/>
            <person name="Goesmann A."/>
            <person name="Puhler A."/>
            <person name="Schaffer S."/>
            <person name="Tauch A."/>
            <person name="Kohler T."/>
            <person name="Brinkrolf K."/>
        </authorList>
    </citation>
    <scope>NUCLEOTIDE SEQUENCE [LARGE SCALE GENOMIC DNA]</scope>
    <source>
        <strain evidence="7">ATCC 14091 / BCRC 22168 / CBS 111 / JCM 3599 / NBRC 0793 / NRRL Y-1031 F-60-10</strain>
    </source>
</reference>
<feature type="compositionally biased region" description="Acidic residues" evidence="2">
    <location>
        <begin position="206"/>
        <end position="242"/>
    </location>
</feature>
<dbReference type="GO" id="GO:0005886">
    <property type="term" value="C:plasma membrane"/>
    <property type="evidence" value="ECO:0007669"/>
    <property type="project" value="TreeGrafter"/>
</dbReference>
<comment type="similarity">
    <text evidence="1">Belongs to the SIN1 family.</text>
</comment>
<organism evidence="6 7">
    <name type="scientific">Wickerhamomyces ciferrii (strain ATCC 14091 / BCRC 22168 / CBS 111 / JCM 3599 / NBRC 0793 / NRRL Y-1031 F-60-10)</name>
    <name type="common">Yeast</name>
    <name type="synonym">Pichia ciferrii</name>
    <dbReference type="NCBI Taxonomy" id="1206466"/>
    <lineage>
        <taxon>Eukaryota</taxon>
        <taxon>Fungi</taxon>
        <taxon>Dikarya</taxon>
        <taxon>Ascomycota</taxon>
        <taxon>Saccharomycotina</taxon>
        <taxon>Saccharomycetes</taxon>
        <taxon>Phaffomycetales</taxon>
        <taxon>Wickerhamomycetaceae</taxon>
        <taxon>Wickerhamomyces</taxon>
    </lineage>
</organism>
<feature type="domain" description="SIN1-type PH" evidence="4">
    <location>
        <begin position="814"/>
        <end position="916"/>
    </location>
</feature>
<evidence type="ECO:0000259" key="5">
    <source>
        <dbReference type="Pfam" id="PF23164"/>
    </source>
</evidence>
<feature type="compositionally biased region" description="Basic and acidic residues" evidence="2">
    <location>
        <begin position="192"/>
        <end position="205"/>
    </location>
</feature>
<dbReference type="InParanoid" id="K0KIH3"/>
<dbReference type="EMBL" id="CAIF01000051">
    <property type="protein sequence ID" value="CCH42771.1"/>
    <property type="molecule type" value="Genomic_DNA"/>
</dbReference>
<feature type="compositionally biased region" description="Low complexity" evidence="2">
    <location>
        <begin position="769"/>
        <end position="780"/>
    </location>
</feature>
<dbReference type="GO" id="GO:0005546">
    <property type="term" value="F:phosphatidylinositol-4,5-bisphosphate binding"/>
    <property type="evidence" value="ECO:0007669"/>
    <property type="project" value="TreeGrafter"/>
</dbReference>
<dbReference type="GO" id="GO:0005737">
    <property type="term" value="C:cytoplasm"/>
    <property type="evidence" value="ECO:0007669"/>
    <property type="project" value="TreeGrafter"/>
</dbReference>
<dbReference type="InterPro" id="IPR008828">
    <property type="entry name" value="Sin1/Avo1"/>
</dbReference>
<evidence type="ECO:0000256" key="1">
    <source>
        <dbReference type="ARBA" id="ARBA00009407"/>
    </source>
</evidence>
<feature type="compositionally biased region" description="Polar residues" evidence="2">
    <location>
        <begin position="781"/>
        <end position="810"/>
    </location>
</feature>
<dbReference type="GO" id="GO:0031932">
    <property type="term" value="C:TORC2 complex"/>
    <property type="evidence" value="ECO:0007669"/>
    <property type="project" value="InterPro"/>
</dbReference>
<dbReference type="Proteomes" id="UP000009328">
    <property type="component" value="Unassembled WGS sequence"/>
</dbReference>
<dbReference type="InterPro" id="IPR031313">
    <property type="entry name" value="Sin1_PH_dom"/>
</dbReference>
<feature type="compositionally biased region" description="Low complexity" evidence="2">
    <location>
        <begin position="750"/>
        <end position="760"/>
    </location>
</feature>
<evidence type="ECO:0000256" key="2">
    <source>
        <dbReference type="SAM" id="MobiDB-lite"/>
    </source>
</evidence>